<accession>A0ABD6DMP5</accession>
<gene>
    <name evidence="2" type="ORF">ACFSBL_13490</name>
</gene>
<evidence type="ECO:0000256" key="1">
    <source>
        <dbReference type="SAM" id="MobiDB-lite"/>
    </source>
</evidence>
<protein>
    <submittedName>
        <fullName evidence="2">Uncharacterized protein</fullName>
    </submittedName>
</protein>
<proteinExistence type="predicted"/>
<name>A0ABD6DMP5_9EURY</name>
<comment type="caution">
    <text evidence="2">The sequence shown here is derived from an EMBL/GenBank/DDBJ whole genome shotgun (WGS) entry which is preliminary data.</text>
</comment>
<dbReference type="RefSeq" id="WP_256401221.1">
    <property type="nucleotide sequence ID" value="NZ_JANHJR010000003.1"/>
</dbReference>
<keyword evidence="3" id="KW-1185">Reference proteome</keyword>
<evidence type="ECO:0000313" key="2">
    <source>
        <dbReference type="EMBL" id="MFD1646698.1"/>
    </source>
</evidence>
<dbReference type="Proteomes" id="UP001597034">
    <property type="component" value="Unassembled WGS sequence"/>
</dbReference>
<evidence type="ECO:0000313" key="3">
    <source>
        <dbReference type="Proteomes" id="UP001597034"/>
    </source>
</evidence>
<reference evidence="2 3" key="1">
    <citation type="journal article" date="2019" name="Int. J. Syst. Evol. Microbiol.">
        <title>The Global Catalogue of Microorganisms (GCM) 10K type strain sequencing project: providing services to taxonomists for standard genome sequencing and annotation.</title>
        <authorList>
            <consortium name="The Broad Institute Genomics Platform"/>
            <consortium name="The Broad Institute Genome Sequencing Center for Infectious Disease"/>
            <person name="Wu L."/>
            <person name="Ma J."/>
        </authorList>
    </citation>
    <scope>NUCLEOTIDE SEQUENCE [LARGE SCALE GENOMIC DNA]</scope>
    <source>
        <strain evidence="2 3">CGMCC 1.10390</strain>
    </source>
</reference>
<dbReference type="EMBL" id="JBHUDO010000003">
    <property type="protein sequence ID" value="MFD1646698.1"/>
    <property type="molecule type" value="Genomic_DNA"/>
</dbReference>
<feature type="compositionally biased region" description="Low complexity" evidence="1">
    <location>
        <begin position="119"/>
        <end position="129"/>
    </location>
</feature>
<sequence>MVELDVETERRDCVTFVAATVHNDGHTARRITLRTDCRPVWPPRRQGVPAAGWDEEGVTLTVPAGRTRGIGFATPAAPDGTALTVAESVAVDGDSETQVDPTPEHVVRALGDPTPPADAVPVAGATEATTAEEKR</sequence>
<dbReference type="AlphaFoldDB" id="A0ABD6DMP5"/>
<dbReference type="InterPro" id="IPR057179">
    <property type="entry name" value="DUF7857"/>
</dbReference>
<organism evidence="2 3">
    <name type="scientific">Haloarchaeobius litoreus</name>
    <dbReference type="NCBI Taxonomy" id="755306"/>
    <lineage>
        <taxon>Archaea</taxon>
        <taxon>Methanobacteriati</taxon>
        <taxon>Methanobacteriota</taxon>
        <taxon>Stenosarchaea group</taxon>
        <taxon>Halobacteria</taxon>
        <taxon>Halobacteriales</taxon>
        <taxon>Halorubellaceae</taxon>
        <taxon>Haloarchaeobius</taxon>
    </lineage>
</organism>
<feature type="region of interest" description="Disordered" evidence="1">
    <location>
        <begin position="110"/>
        <end position="135"/>
    </location>
</feature>
<dbReference type="Pfam" id="PF25256">
    <property type="entry name" value="DUF7857"/>
    <property type="match status" value="1"/>
</dbReference>